<proteinExistence type="predicted"/>
<name>A0A8T0L2U9_PHAAN</name>
<evidence type="ECO:0000313" key="1">
    <source>
        <dbReference type="EMBL" id="KAG2406204.1"/>
    </source>
</evidence>
<sequence length="85" mass="8989">MYGFCNVPDDSPVSVEWSLDNDASNAAVLVASEAHAITLAVEGLLGVVFTVATLTDEAIDDMLLDDLLLLCPSSLSIVDVIMIHL</sequence>
<organism evidence="1 2">
    <name type="scientific">Phaseolus angularis</name>
    <name type="common">Azuki bean</name>
    <name type="synonym">Vigna angularis</name>
    <dbReference type="NCBI Taxonomy" id="3914"/>
    <lineage>
        <taxon>Eukaryota</taxon>
        <taxon>Viridiplantae</taxon>
        <taxon>Streptophyta</taxon>
        <taxon>Embryophyta</taxon>
        <taxon>Tracheophyta</taxon>
        <taxon>Spermatophyta</taxon>
        <taxon>Magnoliopsida</taxon>
        <taxon>eudicotyledons</taxon>
        <taxon>Gunneridae</taxon>
        <taxon>Pentapetalae</taxon>
        <taxon>rosids</taxon>
        <taxon>fabids</taxon>
        <taxon>Fabales</taxon>
        <taxon>Fabaceae</taxon>
        <taxon>Papilionoideae</taxon>
        <taxon>50 kb inversion clade</taxon>
        <taxon>NPAAA clade</taxon>
        <taxon>indigoferoid/millettioid clade</taxon>
        <taxon>Phaseoleae</taxon>
        <taxon>Vigna</taxon>
    </lineage>
</organism>
<protein>
    <submittedName>
        <fullName evidence="1">Uncharacterized protein</fullName>
    </submittedName>
</protein>
<dbReference type="AlphaFoldDB" id="A0A8T0L2U9"/>
<evidence type="ECO:0000313" key="2">
    <source>
        <dbReference type="Proteomes" id="UP000743370"/>
    </source>
</evidence>
<reference evidence="1 2" key="1">
    <citation type="submission" date="2020-05" db="EMBL/GenBank/DDBJ databases">
        <title>Vigna angularis (adzuki bean) Var. LongXiaoDou No. 4 denovo assembly.</title>
        <authorList>
            <person name="Xiang H."/>
        </authorList>
    </citation>
    <scope>NUCLEOTIDE SEQUENCE [LARGE SCALE GENOMIC DNA]</scope>
    <source>
        <tissue evidence="1">Leaf</tissue>
    </source>
</reference>
<dbReference type="EMBL" id="JABFOF010000002">
    <property type="protein sequence ID" value="KAG2406204.1"/>
    <property type="molecule type" value="Genomic_DNA"/>
</dbReference>
<accession>A0A8T0L2U9</accession>
<comment type="caution">
    <text evidence="1">The sequence shown here is derived from an EMBL/GenBank/DDBJ whole genome shotgun (WGS) entry which is preliminary data.</text>
</comment>
<dbReference type="Proteomes" id="UP000743370">
    <property type="component" value="Unassembled WGS sequence"/>
</dbReference>
<gene>
    <name evidence="1" type="ORF">HKW66_Vig0054600</name>
</gene>